<accession>A0ABT0RPD5</accession>
<feature type="transmembrane region" description="Helical" evidence="3">
    <location>
        <begin position="6"/>
        <end position="22"/>
    </location>
</feature>
<feature type="domain" description="Peptidase M56" evidence="4">
    <location>
        <begin position="5"/>
        <end position="271"/>
    </location>
</feature>
<dbReference type="Proteomes" id="UP001165363">
    <property type="component" value="Unassembled WGS sequence"/>
</dbReference>
<feature type="region of interest" description="Disordered" evidence="2">
    <location>
        <begin position="321"/>
        <end position="343"/>
    </location>
</feature>
<evidence type="ECO:0000256" key="3">
    <source>
        <dbReference type="SAM" id="Phobius"/>
    </source>
</evidence>
<feature type="compositionally biased region" description="Pro residues" evidence="2">
    <location>
        <begin position="321"/>
        <end position="334"/>
    </location>
</feature>
<feature type="transmembrane region" description="Helical" evidence="3">
    <location>
        <begin position="34"/>
        <end position="52"/>
    </location>
</feature>
<evidence type="ECO:0000259" key="4">
    <source>
        <dbReference type="Pfam" id="PF05569"/>
    </source>
</evidence>
<keyword evidence="1" id="KW-0175">Coiled coil</keyword>
<dbReference type="Pfam" id="PF05569">
    <property type="entry name" value="Peptidase_M56"/>
    <property type="match status" value="1"/>
</dbReference>
<feature type="transmembrane region" description="Helical" evidence="3">
    <location>
        <begin position="93"/>
        <end position="114"/>
    </location>
</feature>
<sequence length="565" mass="60851">MTSWLLGTLLATSLLVALVLLIREPVRQRFGSRVAYGLWLIPAARLLMPTLTQTIERQVPASVPVQPLVRPVVDEPLLLTSFTPPTPGLFEQIGGWPTIFLTVWLGVAAGLFLSRIAAFFRDRRVILANGHEVGRIGSIRIVQSSEVPSPVAFGIIDRVIAVPANFERLYDERERALALDHELAHHRSGDLVANIFAFVLLCLQWFNPLAWVAHAAFRFDQEAACDARVLDKAVARDRAEYGRAIAKAASGRALLFASTLDRKHTLHRRLKSMLNTATAGKRTTGKFMILATVAVALPLTATRAVDYIDVPAPPAPVAPVAPPAPATPPAPGTPAAPLAPMAPASLSDEAGTATAPLVPTAPLAPTAPPAPLAPLAPAAPLAPMALPAPPAPPTPPARHGHTSFNVNGDNVFINGKTKRWNELTPSEKAYVRSELARARQELKNTKIDRAEIDREVREALKEAQADHADMARELAQAKVEIANAMREIDANAEELRRAGQNPEAIKAQVRASLAQVQAIDVDKIRREAMASVDPAKIAASVAQAQAQIDKAQAEIDRMEDKLDDN</sequence>
<organism evidence="5 6">
    <name type="scientific">Sphingomonas alba</name>
    <dbReference type="NCBI Taxonomy" id="2908208"/>
    <lineage>
        <taxon>Bacteria</taxon>
        <taxon>Pseudomonadati</taxon>
        <taxon>Pseudomonadota</taxon>
        <taxon>Alphaproteobacteria</taxon>
        <taxon>Sphingomonadales</taxon>
        <taxon>Sphingomonadaceae</taxon>
        <taxon>Sphingomonas</taxon>
    </lineage>
</organism>
<dbReference type="CDD" id="cd07341">
    <property type="entry name" value="M56_BlaR1_MecR1_like"/>
    <property type="match status" value="1"/>
</dbReference>
<dbReference type="PANTHER" id="PTHR34978:SF3">
    <property type="entry name" value="SLR0241 PROTEIN"/>
    <property type="match status" value="1"/>
</dbReference>
<name>A0ABT0RPD5_9SPHN</name>
<keyword evidence="3" id="KW-1133">Transmembrane helix</keyword>
<feature type="coiled-coil region" evidence="1">
    <location>
        <begin position="435"/>
        <end position="501"/>
    </location>
</feature>
<comment type="caution">
    <text evidence="5">The sequence shown here is derived from an EMBL/GenBank/DDBJ whole genome shotgun (WGS) entry which is preliminary data.</text>
</comment>
<feature type="compositionally biased region" description="Pro residues" evidence="2">
    <location>
        <begin position="386"/>
        <end position="396"/>
    </location>
</feature>
<evidence type="ECO:0000313" key="5">
    <source>
        <dbReference type="EMBL" id="MCL6684519.1"/>
    </source>
</evidence>
<dbReference type="InterPro" id="IPR052173">
    <property type="entry name" value="Beta-lactam_resp_regulator"/>
</dbReference>
<evidence type="ECO:0000313" key="6">
    <source>
        <dbReference type="Proteomes" id="UP001165363"/>
    </source>
</evidence>
<protein>
    <recommendedName>
        <fullName evidence="4">Peptidase M56 domain-containing protein</fullName>
    </recommendedName>
</protein>
<gene>
    <name evidence="5" type="ORF">LZ536_11500</name>
</gene>
<dbReference type="EMBL" id="JAMGBD010000002">
    <property type="protein sequence ID" value="MCL6684519.1"/>
    <property type="molecule type" value="Genomic_DNA"/>
</dbReference>
<keyword evidence="6" id="KW-1185">Reference proteome</keyword>
<feature type="transmembrane region" description="Helical" evidence="3">
    <location>
        <begin position="191"/>
        <end position="213"/>
    </location>
</feature>
<reference evidence="5" key="1">
    <citation type="submission" date="2022-05" db="EMBL/GenBank/DDBJ databases">
        <authorList>
            <person name="Jo J.-H."/>
            <person name="Im W.-T."/>
        </authorList>
    </citation>
    <scope>NUCLEOTIDE SEQUENCE</scope>
    <source>
        <strain evidence="5">SE158</strain>
    </source>
</reference>
<evidence type="ECO:0000256" key="2">
    <source>
        <dbReference type="SAM" id="MobiDB-lite"/>
    </source>
</evidence>
<dbReference type="InterPro" id="IPR008756">
    <property type="entry name" value="Peptidase_M56"/>
</dbReference>
<feature type="region of interest" description="Disordered" evidence="2">
    <location>
        <begin position="384"/>
        <end position="407"/>
    </location>
</feature>
<evidence type="ECO:0000256" key="1">
    <source>
        <dbReference type="SAM" id="Coils"/>
    </source>
</evidence>
<dbReference type="PANTHER" id="PTHR34978">
    <property type="entry name" value="POSSIBLE SENSOR-TRANSDUCER PROTEIN BLAR"/>
    <property type="match status" value="1"/>
</dbReference>
<proteinExistence type="predicted"/>
<keyword evidence="3" id="KW-0472">Membrane</keyword>
<dbReference type="RefSeq" id="WP_249848926.1">
    <property type="nucleotide sequence ID" value="NZ_JAMGBD010000002.1"/>
</dbReference>
<keyword evidence="3" id="KW-0812">Transmembrane</keyword>